<dbReference type="RefSeq" id="XP_031384414.1">
    <property type="nucleotide sequence ID" value="XM_031528554.1"/>
</dbReference>
<organism evidence="2 3">
    <name type="scientific">Punica granatum</name>
    <name type="common">Pomegranate</name>
    <dbReference type="NCBI Taxonomy" id="22663"/>
    <lineage>
        <taxon>Eukaryota</taxon>
        <taxon>Viridiplantae</taxon>
        <taxon>Streptophyta</taxon>
        <taxon>Embryophyta</taxon>
        <taxon>Tracheophyta</taxon>
        <taxon>Spermatophyta</taxon>
        <taxon>Magnoliopsida</taxon>
        <taxon>eudicotyledons</taxon>
        <taxon>Gunneridae</taxon>
        <taxon>Pentapetalae</taxon>
        <taxon>rosids</taxon>
        <taxon>malvids</taxon>
        <taxon>Myrtales</taxon>
        <taxon>Lythraceae</taxon>
        <taxon>Punica</taxon>
    </lineage>
</organism>
<dbReference type="UniPathway" id="UPA00143"/>
<dbReference type="Proteomes" id="UP000515151">
    <property type="component" value="Chromosome 2"/>
</dbReference>
<evidence type="ECO:0000313" key="3">
    <source>
        <dbReference type="RefSeq" id="XP_031384414.1"/>
    </source>
</evidence>
<dbReference type="OrthoDB" id="678132at2759"/>
<keyword evidence="2" id="KW-1185">Reference proteome</keyword>
<dbReference type="GO" id="GO:0016567">
    <property type="term" value="P:protein ubiquitination"/>
    <property type="evidence" value="ECO:0007669"/>
    <property type="project" value="UniProtKB-UniPathway"/>
</dbReference>
<dbReference type="InterPro" id="IPR038920">
    <property type="entry name" value="At3g05675-like"/>
</dbReference>
<dbReference type="AlphaFoldDB" id="A0A6P8CQ57"/>
<evidence type="ECO:0000313" key="2">
    <source>
        <dbReference type="Proteomes" id="UP000515151"/>
    </source>
</evidence>
<keyword evidence="1" id="KW-1133">Transmembrane helix</keyword>
<reference evidence="3" key="2">
    <citation type="submission" date="2025-08" db="UniProtKB">
        <authorList>
            <consortium name="RefSeq"/>
        </authorList>
    </citation>
    <scope>IDENTIFICATION</scope>
    <source>
        <tissue evidence="3">Leaf</tissue>
    </source>
</reference>
<protein>
    <submittedName>
        <fullName evidence="3">Uncharacterized protein LOC116198200</fullName>
    </submittedName>
</protein>
<name>A0A6P8CQ57_PUNGR</name>
<evidence type="ECO:0000256" key="1">
    <source>
        <dbReference type="SAM" id="Phobius"/>
    </source>
</evidence>
<dbReference type="PANTHER" id="PTHR31060:SF4">
    <property type="entry name" value="1,8-CINEOLE SYNTHASE"/>
    <property type="match status" value="1"/>
</dbReference>
<dbReference type="PANTHER" id="PTHR31060">
    <property type="entry name" value="OSJNBA0011J08.25 PROTEIN-RELATED"/>
    <property type="match status" value="1"/>
</dbReference>
<feature type="transmembrane region" description="Helical" evidence="1">
    <location>
        <begin position="60"/>
        <end position="79"/>
    </location>
</feature>
<dbReference type="GeneID" id="116198200"/>
<gene>
    <name evidence="3" type="primary">LOC116198200</name>
</gene>
<keyword evidence="1" id="KW-0472">Membrane</keyword>
<keyword evidence="1" id="KW-0812">Transmembrane</keyword>
<proteinExistence type="predicted"/>
<sequence length="400" mass="44716">MYVRSAWDPEQSVLELMGRNTTSMAPLLLRSLFTSLFLFAEKPFINLSERYKILDLLHTFIVSSFLFFLRLLSAVVPLVDLFSSGGHRFPFVPKGKKPDFLLQLPGGVGDYAIARALSQLLAIVNTLPVSSRKYEAARSLAERLIDENQQEGTEALREVNRKVLSAAFSRTLTQLEAAMVDGGPARSGVVPAEYFYLNRGLRVVKSLGHVVWSLAGTPRDELVQEGSSAEKLAAELVWLAQKLAACGCAEEAVCLWALASKLSWLSVSGEPRLQGLLVKVSAFLFKQAKDMRVDPANGTEKEQQRQTKMKMLMSWLPLLCRASNGTDAPVLSLGERAELERVLEETIEMLDQEEEQEQVLSQWLHHFMYCPSSDWPNLHSSYTRWCTASRKLLPLPVNAN</sequence>
<accession>A0A6P8CQ57</accession>
<reference evidence="2" key="1">
    <citation type="journal article" date="2020" name="Plant Biotechnol. J.">
        <title>The pomegranate (Punica granatum L.) draft genome dissects genetic divergence between soft- and hard-seeded cultivars.</title>
        <authorList>
            <person name="Luo X."/>
            <person name="Li H."/>
            <person name="Wu Z."/>
            <person name="Yao W."/>
            <person name="Zhao P."/>
            <person name="Cao D."/>
            <person name="Yu H."/>
            <person name="Li K."/>
            <person name="Poudel K."/>
            <person name="Zhao D."/>
            <person name="Zhang F."/>
            <person name="Xia X."/>
            <person name="Chen L."/>
            <person name="Wang Q."/>
            <person name="Jing D."/>
            <person name="Cao S."/>
        </authorList>
    </citation>
    <scope>NUCLEOTIDE SEQUENCE [LARGE SCALE GENOMIC DNA]</scope>
    <source>
        <strain evidence="2">cv. Tunisia</strain>
    </source>
</reference>